<dbReference type="AlphaFoldDB" id="A0A9X0DP29"/>
<protein>
    <submittedName>
        <fullName evidence="1">Uncharacterized protein</fullName>
    </submittedName>
</protein>
<proteinExistence type="predicted"/>
<organism evidence="1 2">
    <name type="scientific">Sclerotinia nivalis</name>
    <dbReference type="NCBI Taxonomy" id="352851"/>
    <lineage>
        <taxon>Eukaryota</taxon>
        <taxon>Fungi</taxon>
        <taxon>Dikarya</taxon>
        <taxon>Ascomycota</taxon>
        <taxon>Pezizomycotina</taxon>
        <taxon>Leotiomycetes</taxon>
        <taxon>Helotiales</taxon>
        <taxon>Sclerotiniaceae</taxon>
        <taxon>Sclerotinia</taxon>
    </lineage>
</organism>
<sequence length="72" mass="7732">MKLYRPVLTAVGLAGLASRTNSSQLLGEARHEYMIALGRVNGALRPATDTLKDGTLLSIMVLVVFETVICTN</sequence>
<accession>A0A9X0DP29</accession>
<dbReference type="OrthoDB" id="5429770at2759"/>
<reference evidence="1" key="1">
    <citation type="submission" date="2022-11" db="EMBL/GenBank/DDBJ databases">
        <title>Genome Resource of Sclerotinia nivalis Strain SnTB1, a Plant Pathogen Isolated from American Ginseng.</title>
        <authorList>
            <person name="Fan S."/>
        </authorList>
    </citation>
    <scope>NUCLEOTIDE SEQUENCE</scope>
    <source>
        <strain evidence="1">SnTB1</strain>
    </source>
</reference>
<evidence type="ECO:0000313" key="1">
    <source>
        <dbReference type="EMBL" id="KAJ8069270.1"/>
    </source>
</evidence>
<dbReference type="EMBL" id="JAPEIS010000002">
    <property type="protein sequence ID" value="KAJ8069270.1"/>
    <property type="molecule type" value="Genomic_DNA"/>
</dbReference>
<evidence type="ECO:0000313" key="2">
    <source>
        <dbReference type="Proteomes" id="UP001152300"/>
    </source>
</evidence>
<keyword evidence="2" id="KW-1185">Reference proteome</keyword>
<name>A0A9X0DP29_9HELO</name>
<gene>
    <name evidence="1" type="ORF">OCU04_002932</name>
</gene>
<comment type="caution">
    <text evidence="1">The sequence shown here is derived from an EMBL/GenBank/DDBJ whole genome shotgun (WGS) entry which is preliminary data.</text>
</comment>
<dbReference type="Proteomes" id="UP001152300">
    <property type="component" value="Unassembled WGS sequence"/>
</dbReference>